<proteinExistence type="predicted"/>
<gene>
    <name evidence="1" type="ORF">ULMA_08350</name>
</gene>
<keyword evidence="2" id="KW-1185">Reference proteome</keyword>
<accession>A0A5J4J2Q2</accession>
<comment type="caution">
    <text evidence="1">The sequence shown here is derived from an EMBL/GenBank/DDBJ whole genome shotgun (WGS) entry which is preliminary data.</text>
</comment>
<protein>
    <submittedName>
        <fullName evidence="1">Uncharacterized protein</fullName>
    </submittedName>
</protein>
<dbReference type="AlphaFoldDB" id="A0A5J4J2Q2"/>
<reference evidence="1 2" key="1">
    <citation type="submission" date="2019-08" db="EMBL/GenBank/DDBJ databases">
        <title>Draft genome sequence of Ulvibacter marinus type strain NBRC 109484.</title>
        <authorList>
            <person name="Kawano K."/>
            <person name="Ushijima N."/>
            <person name="Kihara M."/>
            <person name="Itoh H."/>
        </authorList>
    </citation>
    <scope>NUCLEOTIDE SEQUENCE [LARGE SCALE GENOMIC DNA]</scope>
    <source>
        <strain evidence="1 2">NBRC 109484</strain>
    </source>
</reference>
<evidence type="ECO:0000313" key="2">
    <source>
        <dbReference type="Proteomes" id="UP000326509"/>
    </source>
</evidence>
<dbReference type="Proteomes" id="UP000326509">
    <property type="component" value="Unassembled WGS sequence"/>
</dbReference>
<sequence>MYALISLFKSPESSPEDTVSACMVNEASKMKIDNMLPSVFLCISEQIKGVLKIGAKIQLISIKKK</sequence>
<name>A0A5J4J2Q2_9FLAO</name>
<organism evidence="1 2">
    <name type="scientific">Patiriisocius marinus</name>
    <dbReference type="NCBI Taxonomy" id="1397112"/>
    <lineage>
        <taxon>Bacteria</taxon>
        <taxon>Pseudomonadati</taxon>
        <taxon>Bacteroidota</taxon>
        <taxon>Flavobacteriia</taxon>
        <taxon>Flavobacteriales</taxon>
        <taxon>Flavobacteriaceae</taxon>
        <taxon>Patiriisocius</taxon>
    </lineage>
</organism>
<dbReference type="EMBL" id="BKCG01000001">
    <property type="protein sequence ID" value="GER58727.1"/>
    <property type="molecule type" value="Genomic_DNA"/>
</dbReference>
<evidence type="ECO:0000313" key="1">
    <source>
        <dbReference type="EMBL" id="GER58727.1"/>
    </source>
</evidence>